<sequence length="359" mass="38730">MNRPSIVGHTSVESLPRSPVMSSQSADISDDESRASVYESNVPIDKGRRSRSTRACDHCRRTKSKCERLRNVTGQPGCRGCAGLGLSCTFADPSHKRGPPKGYILALERRLHQVEALLGTIIGSEDPRARGLVQDLTRDKLANHIIQKVNVGPFGPRGRQEHPFSTTKEDFLASITTEINDASSEQSGTGPDPSGDLAFCSPGSDWQDKLRILLSACRAESSASSGASSGFSTTPHLERTRRATFPSAYTEFPSSSSSTMHANGLHSPCPPGSTDTLFSLHGWCPESLLRTNIDPANHQVPQSPPGPSGLLHVMDDIYVDVDGRFRTASGHPAPRTPEAVPHSLHGPSIHSNVMFPSRR</sequence>
<dbReference type="PANTHER" id="PTHR46910">
    <property type="entry name" value="TRANSCRIPTION FACTOR PDR1"/>
    <property type="match status" value="1"/>
</dbReference>
<dbReference type="AlphaFoldDB" id="A0A5C3Q0E0"/>
<dbReference type="GO" id="GO:0000981">
    <property type="term" value="F:DNA-binding transcription factor activity, RNA polymerase II-specific"/>
    <property type="evidence" value="ECO:0007669"/>
    <property type="project" value="InterPro"/>
</dbReference>
<keyword evidence="3" id="KW-0238">DNA-binding</keyword>
<accession>A0A5C3Q0E0</accession>
<dbReference type="EMBL" id="ML210979">
    <property type="protein sequence ID" value="TFK93618.1"/>
    <property type="molecule type" value="Genomic_DNA"/>
</dbReference>
<reference evidence="7 8" key="1">
    <citation type="journal article" date="2019" name="Nat. Ecol. Evol.">
        <title>Megaphylogeny resolves global patterns of mushroom evolution.</title>
        <authorList>
            <person name="Varga T."/>
            <person name="Krizsan K."/>
            <person name="Foldi C."/>
            <person name="Dima B."/>
            <person name="Sanchez-Garcia M."/>
            <person name="Sanchez-Ramirez S."/>
            <person name="Szollosi G.J."/>
            <person name="Szarkandi J.G."/>
            <person name="Papp V."/>
            <person name="Albert L."/>
            <person name="Andreopoulos W."/>
            <person name="Angelini C."/>
            <person name="Antonin V."/>
            <person name="Barry K.W."/>
            <person name="Bougher N.L."/>
            <person name="Buchanan P."/>
            <person name="Buyck B."/>
            <person name="Bense V."/>
            <person name="Catcheside P."/>
            <person name="Chovatia M."/>
            <person name="Cooper J."/>
            <person name="Damon W."/>
            <person name="Desjardin D."/>
            <person name="Finy P."/>
            <person name="Geml J."/>
            <person name="Haridas S."/>
            <person name="Hughes K."/>
            <person name="Justo A."/>
            <person name="Karasinski D."/>
            <person name="Kautmanova I."/>
            <person name="Kiss B."/>
            <person name="Kocsube S."/>
            <person name="Kotiranta H."/>
            <person name="LaButti K.M."/>
            <person name="Lechner B.E."/>
            <person name="Liimatainen K."/>
            <person name="Lipzen A."/>
            <person name="Lukacs Z."/>
            <person name="Mihaltcheva S."/>
            <person name="Morgado L.N."/>
            <person name="Niskanen T."/>
            <person name="Noordeloos M.E."/>
            <person name="Ohm R.A."/>
            <person name="Ortiz-Santana B."/>
            <person name="Ovrebo C."/>
            <person name="Racz N."/>
            <person name="Riley R."/>
            <person name="Savchenko A."/>
            <person name="Shiryaev A."/>
            <person name="Soop K."/>
            <person name="Spirin V."/>
            <person name="Szebenyi C."/>
            <person name="Tomsovsky M."/>
            <person name="Tulloss R.E."/>
            <person name="Uehling J."/>
            <person name="Grigoriev I.V."/>
            <person name="Vagvolgyi C."/>
            <person name="Papp T."/>
            <person name="Martin F.M."/>
            <person name="Miettinen O."/>
            <person name="Hibbett D.S."/>
            <person name="Nagy L.G."/>
        </authorList>
    </citation>
    <scope>NUCLEOTIDE SEQUENCE [LARGE SCALE GENOMIC DNA]</scope>
    <source>
        <strain evidence="7 8">HHB13444</strain>
    </source>
</reference>
<feature type="compositionally biased region" description="Polar residues" evidence="5">
    <location>
        <begin position="252"/>
        <end position="261"/>
    </location>
</feature>
<dbReference type="GO" id="GO:0005634">
    <property type="term" value="C:nucleus"/>
    <property type="evidence" value="ECO:0007669"/>
    <property type="project" value="UniProtKB-SubCell"/>
</dbReference>
<dbReference type="PROSITE" id="PS50048">
    <property type="entry name" value="ZN2_CY6_FUNGAL_2"/>
    <property type="match status" value="1"/>
</dbReference>
<dbReference type="InParanoid" id="A0A5C3Q0E0"/>
<keyword evidence="4" id="KW-0539">Nucleus</keyword>
<evidence type="ECO:0000256" key="1">
    <source>
        <dbReference type="ARBA" id="ARBA00004123"/>
    </source>
</evidence>
<keyword evidence="2" id="KW-0479">Metal-binding</keyword>
<dbReference type="Gene3D" id="4.10.240.10">
    <property type="entry name" value="Zn(2)-C6 fungal-type DNA-binding domain"/>
    <property type="match status" value="1"/>
</dbReference>
<evidence type="ECO:0000313" key="7">
    <source>
        <dbReference type="EMBL" id="TFK93618.1"/>
    </source>
</evidence>
<evidence type="ECO:0000259" key="6">
    <source>
        <dbReference type="PROSITE" id="PS50048"/>
    </source>
</evidence>
<dbReference type="SUPFAM" id="SSF57701">
    <property type="entry name" value="Zn2/Cys6 DNA-binding domain"/>
    <property type="match status" value="1"/>
</dbReference>
<keyword evidence="8" id="KW-1185">Reference proteome</keyword>
<dbReference type="Pfam" id="PF00172">
    <property type="entry name" value="Zn_clus"/>
    <property type="match status" value="1"/>
</dbReference>
<protein>
    <recommendedName>
        <fullName evidence="6">Zn(2)-C6 fungal-type domain-containing protein</fullName>
    </recommendedName>
</protein>
<dbReference type="GO" id="GO:0003677">
    <property type="term" value="F:DNA binding"/>
    <property type="evidence" value="ECO:0007669"/>
    <property type="project" value="UniProtKB-KW"/>
</dbReference>
<dbReference type="Proteomes" id="UP000308197">
    <property type="component" value="Unassembled WGS sequence"/>
</dbReference>
<feature type="region of interest" description="Disordered" evidence="5">
    <location>
        <begin position="325"/>
        <end position="359"/>
    </location>
</feature>
<dbReference type="InterPro" id="IPR036864">
    <property type="entry name" value="Zn2-C6_fun-type_DNA-bd_sf"/>
</dbReference>
<evidence type="ECO:0000256" key="5">
    <source>
        <dbReference type="SAM" id="MobiDB-lite"/>
    </source>
</evidence>
<evidence type="ECO:0000256" key="4">
    <source>
        <dbReference type="ARBA" id="ARBA00023242"/>
    </source>
</evidence>
<dbReference type="PANTHER" id="PTHR46910:SF3">
    <property type="entry name" value="HALOTOLERANCE PROTEIN 9-RELATED"/>
    <property type="match status" value="1"/>
</dbReference>
<dbReference type="GO" id="GO:0008270">
    <property type="term" value="F:zinc ion binding"/>
    <property type="evidence" value="ECO:0007669"/>
    <property type="project" value="InterPro"/>
</dbReference>
<dbReference type="InterPro" id="IPR001138">
    <property type="entry name" value="Zn2Cys6_DnaBD"/>
</dbReference>
<dbReference type="STRING" id="1314778.A0A5C3Q0E0"/>
<dbReference type="InterPro" id="IPR050987">
    <property type="entry name" value="AtrR-like"/>
</dbReference>
<evidence type="ECO:0000256" key="2">
    <source>
        <dbReference type="ARBA" id="ARBA00022723"/>
    </source>
</evidence>
<proteinExistence type="predicted"/>
<feature type="region of interest" description="Disordered" evidence="5">
    <location>
        <begin position="1"/>
        <end position="51"/>
    </location>
</feature>
<evidence type="ECO:0000313" key="8">
    <source>
        <dbReference type="Proteomes" id="UP000308197"/>
    </source>
</evidence>
<dbReference type="PROSITE" id="PS00463">
    <property type="entry name" value="ZN2_CY6_FUNGAL_1"/>
    <property type="match status" value="1"/>
</dbReference>
<feature type="region of interest" description="Disordered" evidence="5">
    <location>
        <begin position="249"/>
        <end position="268"/>
    </location>
</feature>
<feature type="domain" description="Zn(2)-C6 fungal-type" evidence="6">
    <location>
        <begin position="55"/>
        <end position="90"/>
    </location>
</feature>
<evidence type="ECO:0000256" key="3">
    <source>
        <dbReference type="ARBA" id="ARBA00023125"/>
    </source>
</evidence>
<name>A0A5C3Q0E0_9APHY</name>
<dbReference type="SMART" id="SM00066">
    <property type="entry name" value="GAL4"/>
    <property type="match status" value="1"/>
</dbReference>
<dbReference type="CDD" id="cd00067">
    <property type="entry name" value="GAL4"/>
    <property type="match status" value="1"/>
</dbReference>
<organism evidence="7 8">
    <name type="scientific">Polyporus arcularius HHB13444</name>
    <dbReference type="NCBI Taxonomy" id="1314778"/>
    <lineage>
        <taxon>Eukaryota</taxon>
        <taxon>Fungi</taxon>
        <taxon>Dikarya</taxon>
        <taxon>Basidiomycota</taxon>
        <taxon>Agaricomycotina</taxon>
        <taxon>Agaricomycetes</taxon>
        <taxon>Polyporales</taxon>
        <taxon>Polyporaceae</taxon>
        <taxon>Polyporus</taxon>
    </lineage>
</organism>
<comment type="subcellular location">
    <subcellularLocation>
        <location evidence="1">Nucleus</location>
    </subcellularLocation>
</comment>
<gene>
    <name evidence="7" type="ORF">K466DRAFT_658413</name>
</gene>